<protein>
    <submittedName>
        <fullName evidence="1">Uncharacterized protein</fullName>
    </submittedName>
</protein>
<feature type="non-terminal residue" evidence="1">
    <location>
        <position position="1"/>
    </location>
</feature>
<proteinExistence type="predicted"/>
<dbReference type="Proteomes" id="UP000663868">
    <property type="component" value="Unassembled WGS sequence"/>
</dbReference>
<gene>
    <name evidence="1" type="ORF">KXQ929_LOCUS53061</name>
</gene>
<accession>A0A820RAF1</accession>
<evidence type="ECO:0000313" key="1">
    <source>
        <dbReference type="EMBL" id="CAF4435748.1"/>
    </source>
</evidence>
<comment type="caution">
    <text evidence="1">The sequence shown here is derived from an EMBL/GenBank/DDBJ whole genome shotgun (WGS) entry which is preliminary data.</text>
</comment>
<organism evidence="1 2">
    <name type="scientific">Adineta steineri</name>
    <dbReference type="NCBI Taxonomy" id="433720"/>
    <lineage>
        <taxon>Eukaryota</taxon>
        <taxon>Metazoa</taxon>
        <taxon>Spiralia</taxon>
        <taxon>Gnathifera</taxon>
        <taxon>Rotifera</taxon>
        <taxon>Eurotatoria</taxon>
        <taxon>Bdelloidea</taxon>
        <taxon>Adinetida</taxon>
        <taxon>Adinetidae</taxon>
        <taxon>Adineta</taxon>
    </lineage>
</organism>
<feature type="non-terminal residue" evidence="1">
    <location>
        <position position="151"/>
    </location>
</feature>
<dbReference type="EMBL" id="CAJOBB010029283">
    <property type="protein sequence ID" value="CAF4435748.1"/>
    <property type="molecule type" value="Genomic_DNA"/>
</dbReference>
<reference evidence="1" key="1">
    <citation type="submission" date="2021-02" db="EMBL/GenBank/DDBJ databases">
        <authorList>
            <person name="Nowell W R."/>
        </authorList>
    </citation>
    <scope>NUCLEOTIDE SEQUENCE</scope>
</reference>
<sequence>LQSNQDDACLLFNRCFELFAQQSHQPDENPWIQPIYTTINEEREAEKEFQQNTFYPTYQKLNDYKQIINILQSKTEVQTKLQNYITQMPIRIEIIHFKTELSNPESIKLPLKILRQLFDSFEFLKMTRLIYPLSQFHILLHRTFAQLIERE</sequence>
<dbReference type="AlphaFoldDB" id="A0A820RAF1"/>
<evidence type="ECO:0000313" key="2">
    <source>
        <dbReference type="Proteomes" id="UP000663868"/>
    </source>
</evidence>
<name>A0A820RAF1_9BILA</name>